<dbReference type="PANTHER" id="PTHR19328:SF75">
    <property type="entry name" value="ALDOSE SUGAR DEHYDROGENASE YLII"/>
    <property type="match status" value="1"/>
</dbReference>
<evidence type="ECO:0000313" key="4">
    <source>
        <dbReference type="Proteomes" id="UP001596379"/>
    </source>
</evidence>
<feature type="chain" id="PRO_5045260659" evidence="1">
    <location>
        <begin position="22"/>
        <end position="381"/>
    </location>
</feature>
<reference evidence="4" key="1">
    <citation type="journal article" date="2019" name="Int. J. Syst. Evol. Microbiol.">
        <title>The Global Catalogue of Microorganisms (GCM) 10K type strain sequencing project: providing services to taxonomists for standard genome sequencing and annotation.</title>
        <authorList>
            <consortium name="The Broad Institute Genomics Platform"/>
            <consortium name="The Broad Institute Genome Sequencing Center for Infectious Disease"/>
            <person name="Wu L."/>
            <person name="Ma J."/>
        </authorList>
    </citation>
    <scope>NUCLEOTIDE SEQUENCE [LARGE SCALE GENOMIC DNA]</scope>
    <source>
        <strain evidence="4">CCUG 36956</strain>
    </source>
</reference>
<keyword evidence="4" id="KW-1185">Reference proteome</keyword>
<dbReference type="Pfam" id="PF07995">
    <property type="entry name" value="GSDH"/>
    <property type="match status" value="1"/>
</dbReference>
<evidence type="ECO:0000256" key="1">
    <source>
        <dbReference type="SAM" id="SignalP"/>
    </source>
</evidence>
<dbReference type="InterPro" id="IPR011042">
    <property type="entry name" value="6-blade_b-propeller_TolB-like"/>
</dbReference>
<keyword evidence="1" id="KW-0732">Signal</keyword>
<dbReference type="EMBL" id="JBHTCC010000001">
    <property type="protein sequence ID" value="MFC7297996.1"/>
    <property type="molecule type" value="Genomic_DNA"/>
</dbReference>
<dbReference type="Gene3D" id="2.120.10.30">
    <property type="entry name" value="TolB, C-terminal domain"/>
    <property type="match status" value="1"/>
</dbReference>
<sequence>MRISISAALAVACTIPISATAQESGQANTSSVRTEVIAQNLDHPWAVAFIDRQRMLVTERSGNLRVVQAGVAPSAPIGGLPRIEVGGQGGLLDVIADSKFASNRLIYFCYSEEANAKTGGNGNSTALASARLSDDATKLEQVKVLFSQRPKFNSRAHFGCRIVENTDGTLFLTLGDRFSRMQDAQTLDTHHGKIVRIRKDGSVPADNPFVGKAGALPEIWSVGHRNVQGATLGLDGKLWTHEHGPQGGDEINRPQAGKNYGWPKITYGENYGGGKIGEGLTSLAGMEQPLHQWTPSIAPSGMAFLRSDKYGKAWQGNLFVGSLKFRYLARLELKDGKVVREERLLQGLEQRIRDVREGPDGLLYVLTDEARGQLLRLLPAQ</sequence>
<feature type="signal peptide" evidence="1">
    <location>
        <begin position="1"/>
        <end position="21"/>
    </location>
</feature>
<organism evidence="3 4">
    <name type="scientific">Herminiimonas aquatilis</name>
    <dbReference type="NCBI Taxonomy" id="345342"/>
    <lineage>
        <taxon>Bacteria</taxon>
        <taxon>Pseudomonadati</taxon>
        <taxon>Pseudomonadota</taxon>
        <taxon>Betaproteobacteria</taxon>
        <taxon>Burkholderiales</taxon>
        <taxon>Oxalobacteraceae</taxon>
        <taxon>Herminiimonas</taxon>
    </lineage>
</organism>
<dbReference type="RefSeq" id="WP_382233118.1">
    <property type="nucleotide sequence ID" value="NZ_JBHTCC010000001.1"/>
</dbReference>
<protein>
    <submittedName>
        <fullName evidence="3">PQQ-dependent sugar dehydrogenase</fullName>
        <ecNumber evidence="3">1.1.5.-</ecNumber>
    </submittedName>
</protein>
<evidence type="ECO:0000259" key="2">
    <source>
        <dbReference type="Pfam" id="PF07995"/>
    </source>
</evidence>
<dbReference type="PANTHER" id="PTHR19328">
    <property type="entry name" value="HEDGEHOG-INTERACTING PROTEIN"/>
    <property type="match status" value="1"/>
</dbReference>
<dbReference type="GO" id="GO:0016491">
    <property type="term" value="F:oxidoreductase activity"/>
    <property type="evidence" value="ECO:0007669"/>
    <property type="project" value="UniProtKB-KW"/>
</dbReference>
<dbReference type="InterPro" id="IPR011041">
    <property type="entry name" value="Quinoprot_gluc/sorb_DH_b-prop"/>
</dbReference>
<dbReference type="SUPFAM" id="SSF50952">
    <property type="entry name" value="Soluble quinoprotein glucose dehydrogenase"/>
    <property type="match status" value="1"/>
</dbReference>
<dbReference type="EC" id="1.1.5.-" evidence="3"/>
<keyword evidence="3" id="KW-0560">Oxidoreductase</keyword>
<comment type="caution">
    <text evidence="3">The sequence shown here is derived from an EMBL/GenBank/DDBJ whole genome shotgun (WGS) entry which is preliminary data.</text>
</comment>
<proteinExistence type="predicted"/>
<feature type="domain" description="Glucose/Sorbosone dehydrogenase" evidence="2">
    <location>
        <begin position="41"/>
        <end position="376"/>
    </location>
</feature>
<evidence type="ECO:0000313" key="3">
    <source>
        <dbReference type="EMBL" id="MFC7297996.1"/>
    </source>
</evidence>
<dbReference type="Proteomes" id="UP001596379">
    <property type="component" value="Unassembled WGS sequence"/>
</dbReference>
<dbReference type="InterPro" id="IPR012938">
    <property type="entry name" value="Glc/Sorbosone_DH"/>
</dbReference>
<accession>A0ABW2J3U5</accession>
<gene>
    <name evidence="3" type="ORF">ACFQO0_06075</name>
</gene>
<name>A0ABW2J3U5_9BURK</name>